<proteinExistence type="inferred from homology"/>
<organism evidence="7 8">
    <name type="scientific">Desulfofustis glycolicus DSM 9705</name>
    <dbReference type="NCBI Taxonomy" id="1121409"/>
    <lineage>
        <taxon>Bacteria</taxon>
        <taxon>Pseudomonadati</taxon>
        <taxon>Thermodesulfobacteriota</taxon>
        <taxon>Desulfobulbia</taxon>
        <taxon>Desulfobulbales</taxon>
        <taxon>Desulfocapsaceae</taxon>
        <taxon>Desulfofustis</taxon>
    </lineage>
</organism>
<comment type="cofactor">
    <cofactor evidence="1 6">
        <name>FAD</name>
        <dbReference type="ChEBI" id="CHEBI:57692"/>
    </cofactor>
</comment>
<dbReference type="Proteomes" id="UP000184139">
    <property type="component" value="Unassembled WGS sequence"/>
</dbReference>
<dbReference type="GO" id="GO:0035999">
    <property type="term" value="P:tetrahydrofolate interconversion"/>
    <property type="evidence" value="ECO:0007669"/>
    <property type="project" value="UniProtKB-UniPathway"/>
</dbReference>
<dbReference type="GO" id="GO:0006555">
    <property type="term" value="P:methionine metabolic process"/>
    <property type="evidence" value="ECO:0007669"/>
    <property type="project" value="InterPro"/>
</dbReference>
<dbReference type="STRING" id="1121409.SAMN02745124_00843"/>
<dbReference type="Pfam" id="PF02219">
    <property type="entry name" value="MTHFR"/>
    <property type="match status" value="1"/>
</dbReference>
<dbReference type="GO" id="GO:0004489">
    <property type="term" value="F:methylenetetrahydrofolate reductase [NAD(P)H] activity"/>
    <property type="evidence" value="ECO:0007669"/>
    <property type="project" value="InterPro"/>
</dbReference>
<accession>A0A1M5TPR6</accession>
<dbReference type="UniPathway" id="UPA00193"/>
<reference evidence="7 8" key="1">
    <citation type="submission" date="2016-11" db="EMBL/GenBank/DDBJ databases">
        <authorList>
            <person name="Jaros S."/>
            <person name="Januszkiewicz K."/>
            <person name="Wedrychowicz H."/>
        </authorList>
    </citation>
    <scope>NUCLEOTIDE SEQUENCE [LARGE SCALE GENOMIC DNA]</scope>
    <source>
        <strain evidence="7 8">DSM 9705</strain>
    </source>
</reference>
<dbReference type="Gene3D" id="3.20.20.220">
    <property type="match status" value="1"/>
</dbReference>
<dbReference type="InterPro" id="IPR003171">
    <property type="entry name" value="Mehydrof_redctse-like"/>
</dbReference>
<dbReference type="SUPFAM" id="SSF51730">
    <property type="entry name" value="FAD-linked oxidoreductase"/>
    <property type="match status" value="1"/>
</dbReference>
<evidence type="ECO:0000256" key="6">
    <source>
        <dbReference type="RuleBase" id="RU003862"/>
    </source>
</evidence>
<dbReference type="RefSeq" id="WP_073373571.1">
    <property type="nucleotide sequence ID" value="NZ_FQXS01000003.1"/>
</dbReference>
<evidence type="ECO:0000313" key="8">
    <source>
        <dbReference type="Proteomes" id="UP000184139"/>
    </source>
</evidence>
<evidence type="ECO:0000256" key="5">
    <source>
        <dbReference type="ARBA" id="ARBA00023002"/>
    </source>
</evidence>
<sequence>MEAAAASRSPRPSRLIIELDPPKGTNLQTFLDAALAIRGRVNGIRVTDNEHAIMRMAPLAPCLALRDKGIEPAMVINGRDRNRLSFQADLLCAAALGVKDIVIKQGHDAREGDQPLARTSGDLDLDTMLACVARLNGGKDLSGEDLDGATDFTIGVYLELSDDVNRNRQLADYLLKLKDFGVQSVTLSPTYDLNIIELFLPAAEQTGIRLYPSLLLLKSVTMIRYLNNLAGVPSIPQEFQKKMMQAADKKSAGLQVAADFLRELQPLGEAVVLVSLGWKDRLPEFLNLIER</sequence>
<evidence type="ECO:0000256" key="4">
    <source>
        <dbReference type="ARBA" id="ARBA00022827"/>
    </source>
</evidence>
<evidence type="ECO:0000256" key="1">
    <source>
        <dbReference type="ARBA" id="ARBA00001974"/>
    </source>
</evidence>
<name>A0A1M5TPR6_9BACT</name>
<dbReference type="EMBL" id="FQXS01000003">
    <property type="protein sequence ID" value="SHH52681.1"/>
    <property type="molecule type" value="Genomic_DNA"/>
</dbReference>
<comment type="similarity">
    <text evidence="6">Belongs to the methylenetetrahydrofolate reductase family.</text>
</comment>
<keyword evidence="4 6" id="KW-0274">FAD</keyword>
<keyword evidence="5 6" id="KW-0560">Oxidoreductase</keyword>
<dbReference type="InterPro" id="IPR029041">
    <property type="entry name" value="FAD-linked_oxidoreductase-like"/>
</dbReference>
<keyword evidence="8" id="KW-1185">Reference proteome</keyword>
<keyword evidence="3 6" id="KW-0285">Flavoprotein</keyword>
<evidence type="ECO:0000256" key="2">
    <source>
        <dbReference type="ARBA" id="ARBA00004777"/>
    </source>
</evidence>
<comment type="pathway">
    <text evidence="2 6">One-carbon metabolism; tetrahydrofolate interconversion.</text>
</comment>
<evidence type="ECO:0000256" key="3">
    <source>
        <dbReference type="ARBA" id="ARBA00022630"/>
    </source>
</evidence>
<dbReference type="AlphaFoldDB" id="A0A1M5TPR6"/>
<evidence type="ECO:0000313" key="7">
    <source>
        <dbReference type="EMBL" id="SHH52681.1"/>
    </source>
</evidence>
<gene>
    <name evidence="7" type="ORF">SAMN02745124_00843</name>
</gene>
<protein>
    <recommendedName>
        <fullName evidence="6">Methylenetetrahydrofolate reductase</fullName>
    </recommendedName>
</protein>
<dbReference type="OrthoDB" id="5428919at2"/>